<dbReference type="EMBL" id="PDCK01000040">
    <property type="protein sequence ID" value="PRQ48898.1"/>
    <property type="molecule type" value="Genomic_DNA"/>
</dbReference>
<dbReference type="InterPro" id="IPR050886">
    <property type="entry name" value="RNA-binding_reg"/>
</dbReference>
<feature type="compositionally biased region" description="Low complexity" evidence="3">
    <location>
        <begin position="184"/>
        <end position="203"/>
    </location>
</feature>
<evidence type="ECO:0000256" key="3">
    <source>
        <dbReference type="SAM" id="MobiDB-lite"/>
    </source>
</evidence>
<reference evidence="5 6" key="1">
    <citation type="journal article" date="2018" name="Nat. Genet.">
        <title>The Rosa genome provides new insights in the design of modern roses.</title>
        <authorList>
            <person name="Bendahmane M."/>
        </authorList>
    </citation>
    <scope>NUCLEOTIDE SEQUENCE [LARGE SCALE GENOMIC DNA]</scope>
    <source>
        <strain evidence="6">cv. Old Blush</strain>
    </source>
</reference>
<feature type="compositionally biased region" description="Basic and acidic residues" evidence="3">
    <location>
        <begin position="14"/>
        <end position="47"/>
    </location>
</feature>
<evidence type="ECO:0000259" key="4">
    <source>
        <dbReference type="PROSITE" id="PS50102"/>
    </source>
</evidence>
<dbReference type="Pfam" id="PF00076">
    <property type="entry name" value="RRM_1"/>
    <property type="match status" value="2"/>
</dbReference>
<keyword evidence="1 2" id="KW-0694">RNA-binding</keyword>
<dbReference type="SUPFAM" id="SSF54928">
    <property type="entry name" value="RNA-binding domain, RBD"/>
    <property type="match status" value="2"/>
</dbReference>
<evidence type="ECO:0000313" key="5">
    <source>
        <dbReference type="EMBL" id="PRQ48898.1"/>
    </source>
</evidence>
<dbReference type="InterPro" id="IPR012677">
    <property type="entry name" value="Nucleotide-bd_a/b_plait_sf"/>
</dbReference>
<dbReference type="PANTHER" id="PTHR48024:SF9">
    <property type="entry name" value="UBP1-ASSOCIATED PROTEINS 1A-RELATED"/>
    <property type="match status" value="1"/>
</dbReference>
<evidence type="ECO:0000256" key="1">
    <source>
        <dbReference type="ARBA" id="ARBA00022884"/>
    </source>
</evidence>
<protein>
    <submittedName>
        <fullName evidence="5">Putative nucleotide-binding alpha-beta plait domain-containing protein</fullName>
    </submittedName>
</protein>
<accession>A0A2P6RR40</accession>
<dbReference type="GO" id="GO:0003723">
    <property type="term" value="F:RNA binding"/>
    <property type="evidence" value="ECO:0007669"/>
    <property type="project" value="UniProtKB-UniRule"/>
</dbReference>
<organism evidence="5 6">
    <name type="scientific">Rosa chinensis</name>
    <name type="common">China rose</name>
    <dbReference type="NCBI Taxonomy" id="74649"/>
    <lineage>
        <taxon>Eukaryota</taxon>
        <taxon>Viridiplantae</taxon>
        <taxon>Streptophyta</taxon>
        <taxon>Embryophyta</taxon>
        <taxon>Tracheophyta</taxon>
        <taxon>Spermatophyta</taxon>
        <taxon>Magnoliopsida</taxon>
        <taxon>eudicotyledons</taxon>
        <taxon>Gunneridae</taxon>
        <taxon>Pentapetalae</taxon>
        <taxon>rosids</taxon>
        <taxon>fabids</taxon>
        <taxon>Rosales</taxon>
        <taxon>Rosaceae</taxon>
        <taxon>Rosoideae</taxon>
        <taxon>Rosoideae incertae sedis</taxon>
        <taxon>Rosa</taxon>
    </lineage>
</organism>
<feature type="domain" description="RRM" evidence="4">
    <location>
        <begin position="206"/>
        <end position="283"/>
    </location>
</feature>
<dbReference type="Gramene" id="PRQ48898">
    <property type="protein sequence ID" value="PRQ48898"/>
    <property type="gene ID" value="RchiOBHm_Chr2g0115871"/>
</dbReference>
<dbReference type="InterPro" id="IPR000504">
    <property type="entry name" value="RRM_dom"/>
</dbReference>
<dbReference type="STRING" id="74649.A0A2P6RR40"/>
<feature type="compositionally biased region" description="Basic residues" evidence="3">
    <location>
        <begin position="1"/>
        <end position="13"/>
    </location>
</feature>
<feature type="region of interest" description="Disordered" evidence="3">
    <location>
        <begin position="1"/>
        <end position="65"/>
    </location>
</feature>
<dbReference type="AlphaFoldDB" id="A0A2P6RR40"/>
<dbReference type="Gene3D" id="3.30.70.330">
    <property type="match status" value="2"/>
</dbReference>
<evidence type="ECO:0000256" key="2">
    <source>
        <dbReference type="PROSITE-ProRule" id="PRU00176"/>
    </source>
</evidence>
<gene>
    <name evidence="5" type="ORF">RchiOBHm_Chr2g0115871</name>
</gene>
<dbReference type="Proteomes" id="UP000238479">
    <property type="component" value="Chromosome 2"/>
</dbReference>
<dbReference type="InterPro" id="IPR035979">
    <property type="entry name" value="RBD_domain_sf"/>
</dbReference>
<keyword evidence="6" id="KW-1185">Reference proteome</keyword>
<feature type="region of interest" description="Disordered" evidence="3">
    <location>
        <begin position="175"/>
        <end position="206"/>
    </location>
</feature>
<dbReference type="PANTHER" id="PTHR48024">
    <property type="entry name" value="GEO13361P1-RELATED"/>
    <property type="match status" value="1"/>
</dbReference>
<dbReference type="OMA" id="CQLANEP"/>
<feature type="domain" description="RRM" evidence="4">
    <location>
        <begin position="106"/>
        <end position="183"/>
    </location>
</feature>
<evidence type="ECO:0000313" key="6">
    <source>
        <dbReference type="Proteomes" id="UP000238479"/>
    </source>
</evidence>
<name>A0A2P6RR40_ROSCH</name>
<dbReference type="PROSITE" id="PS50102">
    <property type="entry name" value="RRM"/>
    <property type="match status" value="2"/>
</dbReference>
<comment type="caution">
    <text evidence="5">The sequence shown here is derived from an EMBL/GenBank/DDBJ whole genome shotgun (WGS) entry which is preliminary data.</text>
</comment>
<dbReference type="GO" id="GO:0005634">
    <property type="term" value="C:nucleus"/>
    <property type="evidence" value="ECO:0007669"/>
    <property type="project" value="TreeGrafter"/>
</dbReference>
<proteinExistence type="predicted"/>
<sequence>MAKIQTTKKRRLVKTADKNLDKTPKAAKLEPKQEQEHEHEHNDDLRHKQPQTGSDSDSDSDPETLSQLLEPYSKEQLISLITDAASNDSSLFKRIRDAADADVSHRKIFVHGLGWDTTRETLVSAFQPYGDVEDSNLVMDKLTGKTKGYGFVLFKTRRGALKALKEPKKSIGNRSASCQLASVGPGNNTGAPSSSSSGGQSDSAGRKIYVSGVPHEAEAEKLRVLFGRFGEIETGPMGFDSQTGKSRGFALFLYKSVEGAKKALEEPVKVFEGHQLNCQKATEGSKNKNAVGPAQQQTQAPPLATVPGAQNMAFFGQYPGLNPLYGGLMTNVGGALVPGSGNPAMMARPLNPGLLAGALNPGVFPAGQYGQVGAGVGGFGGVSHGMGSFGGGGSLLGAYGSIAPLPAMQSLQHVYPSSQTGQTATVRPQGSNGYQPYMCLSKCG</sequence>
<dbReference type="SMART" id="SM00360">
    <property type="entry name" value="RRM"/>
    <property type="match status" value="2"/>
</dbReference>